<dbReference type="GeneID" id="111025601"/>
<dbReference type="OrthoDB" id="1139844at2759"/>
<dbReference type="RefSeq" id="XP_022159182.1">
    <property type="nucleotide sequence ID" value="XM_022303490.1"/>
</dbReference>
<gene>
    <name evidence="2" type="primary">LOC111025601</name>
</gene>
<sequence length="230" mass="26307">MRKNYEVNIRYEKAWRGKEVALNLLMGSSKESYTLLRKYGEALKAVNVGTIFEMELEDDKYFKYGFMALGCYIKGFSSCIRPVIVIDGAHMKGKYRGIILIASSVDGNNQIYPLAFGLGGFPNVSHGICMQHLSTNLKDKFKNDIIQENFILAVKTFQKSEFRYYFSQLVGFPEVQRYLEGIDFDKWTRAFQSGLRYDQMTSDVAESMNAVLVHARALPVTALLELHHTH</sequence>
<dbReference type="Proteomes" id="UP000504603">
    <property type="component" value="Unplaced"/>
</dbReference>
<dbReference type="AlphaFoldDB" id="A0A6J1DZ42"/>
<evidence type="ECO:0000313" key="2">
    <source>
        <dbReference type="RefSeq" id="XP_022159182.1"/>
    </source>
</evidence>
<name>A0A6J1DZ42_MOMCH</name>
<accession>A0A6J1DZ42</accession>
<protein>
    <submittedName>
        <fullName evidence="2">Uncharacterized protein LOC111025601</fullName>
    </submittedName>
</protein>
<dbReference type="PANTHER" id="PTHR31973">
    <property type="entry name" value="POLYPROTEIN, PUTATIVE-RELATED"/>
    <property type="match status" value="1"/>
</dbReference>
<proteinExistence type="predicted"/>
<evidence type="ECO:0000313" key="1">
    <source>
        <dbReference type="Proteomes" id="UP000504603"/>
    </source>
</evidence>
<organism evidence="1 2">
    <name type="scientific">Momordica charantia</name>
    <name type="common">Bitter gourd</name>
    <name type="synonym">Balsam pear</name>
    <dbReference type="NCBI Taxonomy" id="3673"/>
    <lineage>
        <taxon>Eukaryota</taxon>
        <taxon>Viridiplantae</taxon>
        <taxon>Streptophyta</taxon>
        <taxon>Embryophyta</taxon>
        <taxon>Tracheophyta</taxon>
        <taxon>Spermatophyta</taxon>
        <taxon>Magnoliopsida</taxon>
        <taxon>eudicotyledons</taxon>
        <taxon>Gunneridae</taxon>
        <taxon>Pentapetalae</taxon>
        <taxon>rosids</taxon>
        <taxon>fabids</taxon>
        <taxon>Cucurbitales</taxon>
        <taxon>Cucurbitaceae</taxon>
        <taxon>Momordiceae</taxon>
        <taxon>Momordica</taxon>
    </lineage>
</organism>
<dbReference type="PANTHER" id="PTHR31973:SF187">
    <property type="entry name" value="MUTATOR TRANSPOSASE MUDRA PROTEIN"/>
    <property type="match status" value="1"/>
</dbReference>
<reference evidence="2" key="1">
    <citation type="submission" date="2025-08" db="UniProtKB">
        <authorList>
            <consortium name="RefSeq"/>
        </authorList>
    </citation>
    <scope>IDENTIFICATION</scope>
    <source>
        <strain evidence="2">OHB3-1</strain>
    </source>
</reference>
<dbReference type="KEGG" id="mcha:111025601"/>
<keyword evidence="1" id="KW-1185">Reference proteome</keyword>